<comment type="caution">
    <text evidence="1">The sequence shown here is derived from an EMBL/GenBank/DDBJ whole genome shotgun (WGS) entry which is preliminary data.</text>
</comment>
<keyword evidence="2" id="KW-1185">Reference proteome</keyword>
<sequence length="297" mass="34126">MYNGSMAYLSITVDHIQDVDIFEQAGAEEFIFALKESCFTSAKLFTKEDLIHLKQGKMKKRKMAILMNRLFSQFDILQAQKDLEDLLKAGIESILFSDPGLLKKAKELGKMECMVYSPETLVTSSWDAQVWMNFGLQKAVISPLLTESEIVAISSIVPHLSLPIHGYQMMAVSKRHLLSAYRNYTHLNHDLVRNQHLWIQEVHRDGHMPIYEDDFGTVIYTDFVLQSFKHIQKFVTIGVERLEMNAHYLSTEENKQAIEAYVKILNGSSGEEVEESYRKAFSDLPLEDGYYGQKTIR</sequence>
<dbReference type="InterPro" id="IPR051454">
    <property type="entry name" value="RNA/ubiquinone_mod_enzymes"/>
</dbReference>
<reference evidence="2" key="1">
    <citation type="submission" date="2009-12" db="EMBL/GenBank/DDBJ databases">
        <title>Sequence of Clostridiales genomosp. BVAB3 str. UPII9-5.</title>
        <authorList>
            <person name="Madupu R."/>
            <person name="Durkin A.S."/>
            <person name="Torralba M."/>
            <person name="Methe B."/>
            <person name="Sutton G.G."/>
            <person name="Strausberg R.L."/>
            <person name="Nelson K.E."/>
        </authorList>
    </citation>
    <scope>NUCLEOTIDE SEQUENCE [LARGE SCALE GENOMIC DNA]</scope>
    <source>
        <strain evidence="2">W1219</strain>
    </source>
</reference>
<dbReference type="eggNOG" id="COG0826">
    <property type="taxonomic scope" value="Bacteria"/>
</dbReference>
<dbReference type="PANTHER" id="PTHR30217">
    <property type="entry name" value="PEPTIDASE U32 FAMILY"/>
    <property type="match status" value="1"/>
</dbReference>
<protein>
    <submittedName>
        <fullName evidence="1">Peptidase, U32 family</fullName>
        <ecNumber evidence="1">3.4.-.-</ecNumber>
    </submittedName>
</protein>
<dbReference type="EC" id="3.4.-.-" evidence="1"/>
<evidence type="ECO:0000313" key="2">
    <source>
        <dbReference type="Proteomes" id="UP000005017"/>
    </source>
</evidence>
<accession>D2MNZ2</accession>
<dbReference type="InterPro" id="IPR001539">
    <property type="entry name" value="Peptidase_U32"/>
</dbReference>
<name>D2MNZ2_9FIRM</name>
<dbReference type="Proteomes" id="UP000005017">
    <property type="component" value="Unassembled WGS sequence"/>
</dbReference>
<dbReference type="PANTHER" id="PTHR30217:SF12">
    <property type="entry name" value="U32 FAMILY PEPTIDASE"/>
    <property type="match status" value="1"/>
</dbReference>
<dbReference type="AlphaFoldDB" id="D2MNZ2"/>
<dbReference type="STRING" id="679192.HMPREF9013_0685"/>
<proteinExistence type="predicted"/>
<dbReference type="EMBL" id="ADFR01000007">
    <property type="protein sequence ID" value="EFC05761.1"/>
    <property type="molecule type" value="Genomic_DNA"/>
</dbReference>
<dbReference type="GO" id="GO:0016787">
    <property type="term" value="F:hydrolase activity"/>
    <property type="evidence" value="ECO:0007669"/>
    <property type="project" value="UniProtKB-KW"/>
</dbReference>
<gene>
    <name evidence="1" type="ORF">HMPREF9013_0685</name>
</gene>
<evidence type="ECO:0000313" key="1">
    <source>
        <dbReference type="EMBL" id="EFC05761.1"/>
    </source>
</evidence>
<dbReference type="Pfam" id="PF01136">
    <property type="entry name" value="Peptidase_U32"/>
    <property type="match status" value="1"/>
</dbReference>
<keyword evidence="1" id="KW-0378">Hydrolase</keyword>
<organism evidence="1 2">
    <name type="scientific">Bulleidia extructa W1219</name>
    <dbReference type="NCBI Taxonomy" id="679192"/>
    <lineage>
        <taxon>Bacteria</taxon>
        <taxon>Bacillati</taxon>
        <taxon>Bacillota</taxon>
        <taxon>Erysipelotrichia</taxon>
        <taxon>Erysipelotrichales</taxon>
        <taxon>Erysipelotrichaceae</taxon>
        <taxon>Bulleidia</taxon>
    </lineage>
</organism>